<feature type="transmembrane region" description="Helical" evidence="1">
    <location>
        <begin position="6"/>
        <end position="22"/>
    </location>
</feature>
<keyword evidence="1" id="KW-0472">Membrane</keyword>
<feature type="transmembrane region" description="Helical" evidence="1">
    <location>
        <begin position="98"/>
        <end position="117"/>
    </location>
</feature>
<evidence type="ECO:0000313" key="2">
    <source>
        <dbReference type="EMBL" id="QBK88669.1"/>
    </source>
</evidence>
<sequence length="121" mass="14772">MKYLKQFIIGSSYLVFLPYFYSVQKSQSKKNYSYFKYTLIAPVWLGVWNVISLILAEYFNLSMEMRFLVVSIISSLCIMFIATYLKSYNFDKDEWKKYYFYIFVKYLIIWNLVVYSIEKYI</sequence>
<dbReference type="EMBL" id="MK500394">
    <property type="protein sequence ID" value="QBK88669.1"/>
    <property type="molecule type" value="Genomic_DNA"/>
</dbReference>
<organism evidence="2">
    <name type="scientific">Mimivirus LCMiAC01</name>
    <dbReference type="NCBI Taxonomy" id="2506608"/>
    <lineage>
        <taxon>Viruses</taxon>
        <taxon>Varidnaviria</taxon>
        <taxon>Bamfordvirae</taxon>
        <taxon>Nucleocytoviricota</taxon>
        <taxon>Megaviricetes</taxon>
        <taxon>Imitervirales</taxon>
        <taxon>Mimiviridae</taxon>
        <taxon>Klosneuvirinae</taxon>
    </lineage>
</organism>
<accession>A0A481YZS5</accession>
<reference evidence="2" key="1">
    <citation type="journal article" date="2019" name="MBio">
        <title>Virus Genomes from Deep Sea Sediments Expand the Ocean Megavirome and Support Independent Origins of Viral Gigantism.</title>
        <authorList>
            <person name="Backstrom D."/>
            <person name="Yutin N."/>
            <person name="Jorgensen S.L."/>
            <person name="Dharamshi J."/>
            <person name="Homa F."/>
            <person name="Zaremba-Niedwiedzka K."/>
            <person name="Spang A."/>
            <person name="Wolf Y.I."/>
            <person name="Koonin E.V."/>
            <person name="Ettema T.J."/>
        </authorList>
    </citation>
    <scope>NUCLEOTIDE SEQUENCE</scope>
</reference>
<gene>
    <name evidence="2" type="ORF">LCMiAC01_03470</name>
</gene>
<keyword evidence="1" id="KW-0812">Transmembrane</keyword>
<proteinExistence type="predicted"/>
<protein>
    <submittedName>
        <fullName evidence="2">Uncharacterized protein</fullName>
    </submittedName>
</protein>
<name>A0A481YZS5_9VIRU</name>
<evidence type="ECO:0000256" key="1">
    <source>
        <dbReference type="SAM" id="Phobius"/>
    </source>
</evidence>
<keyword evidence="1" id="KW-1133">Transmembrane helix</keyword>
<feature type="transmembrane region" description="Helical" evidence="1">
    <location>
        <begin position="34"/>
        <end position="55"/>
    </location>
</feature>
<feature type="transmembrane region" description="Helical" evidence="1">
    <location>
        <begin position="67"/>
        <end position="86"/>
    </location>
</feature>